<dbReference type="EMBL" id="JBAFUR010000006">
    <property type="protein sequence ID" value="MFG1254373.1"/>
    <property type="molecule type" value="Genomic_DNA"/>
</dbReference>
<evidence type="ECO:0000256" key="11">
    <source>
        <dbReference type="ARBA" id="ARBA00023268"/>
    </source>
</evidence>
<feature type="domain" description="3-hydroxyacyl-CoA dehydrogenase C-terminal" evidence="13">
    <location>
        <begin position="464"/>
        <end position="558"/>
    </location>
</feature>
<dbReference type="Pfam" id="PF00378">
    <property type="entry name" value="ECH_1"/>
    <property type="match status" value="1"/>
</dbReference>
<feature type="domain" description="3-hydroxyacyl-CoA dehydrogenase NAD binding" evidence="14">
    <location>
        <begin position="284"/>
        <end position="459"/>
    </location>
</feature>
<evidence type="ECO:0000256" key="9">
    <source>
        <dbReference type="ARBA" id="ARBA00023235"/>
    </source>
</evidence>
<accession>A0ABW6ZKK9</accession>
<proteinExistence type="predicted"/>
<reference evidence="15 16" key="1">
    <citation type="submission" date="2024-02" db="EMBL/GenBank/DDBJ databases">
        <title>Expansion and revision of Xanthobacter and proposal of Roseixanthobacter gen. nov.</title>
        <authorList>
            <person name="Soltysiak M.P.M."/>
            <person name="Jalihal A."/>
            <person name="Ory A."/>
            <person name="Chrisophersen C."/>
            <person name="Lee A.D."/>
            <person name="Boulton J."/>
            <person name="Springer M."/>
        </authorList>
    </citation>
    <scope>NUCLEOTIDE SEQUENCE [LARGE SCALE GENOMIC DNA]</scope>
    <source>
        <strain evidence="15 16">CB5</strain>
    </source>
</reference>
<evidence type="ECO:0000313" key="16">
    <source>
        <dbReference type="Proteomes" id="UP001604043"/>
    </source>
</evidence>
<dbReference type="InterPro" id="IPR036291">
    <property type="entry name" value="NAD(P)-bd_dom_sf"/>
</dbReference>
<dbReference type="CDD" id="cd06558">
    <property type="entry name" value="crotonase-like"/>
    <property type="match status" value="1"/>
</dbReference>
<protein>
    <submittedName>
        <fullName evidence="15">FAD-dependent oxidoreductase</fullName>
    </submittedName>
</protein>
<evidence type="ECO:0000256" key="2">
    <source>
        <dbReference type="ARBA" id="ARBA00005005"/>
    </source>
</evidence>
<keyword evidence="10" id="KW-0456">Lyase</keyword>
<dbReference type="InterPro" id="IPR006108">
    <property type="entry name" value="3HC_DH_C"/>
</dbReference>
<evidence type="ECO:0000256" key="7">
    <source>
        <dbReference type="ARBA" id="ARBA00023098"/>
    </source>
</evidence>
<dbReference type="PANTHER" id="PTHR23309:SF51">
    <property type="entry name" value="3-HYDROXYACYL-COA DEHYDROGENASE-RELATED"/>
    <property type="match status" value="1"/>
</dbReference>
<evidence type="ECO:0000313" key="15">
    <source>
        <dbReference type="EMBL" id="MFG1254373.1"/>
    </source>
</evidence>
<comment type="subcellular location">
    <subcellularLocation>
        <location evidence="1">Peroxisome</location>
    </subcellularLocation>
</comment>
<dbReference type="Proteomes" id="UP001604043">
    <property type="component" value="Unassembled WGS sequence"/>
</dbReference>
<evidence type="ECO:0000256" key="1">
    <source>
        <dbReference type="ARBA" id="ARBA00004275"/>
    </source>
</evidence>
<dbReference type="SUPFAM" id="SSF48179">
    <property type="entry name" value="6-phosphogluconate dehydrogenase C-terminal domain-like"/>
    <property type="match status" value="2"/>
</dbReference>
<dbReference type="InterPro" id="IPR006176">
    <property type="entry name" value="3-OHacyl-CoA_DH_NAD-bd"/>
</dbReference>
<evidence type="ECO:0000256" key="12">
    <source>
        <dbReference type="ARBA" id="ARBA00049556"/>
    </source>
</evidence>
<keyword evidence="7" id="KW-0443">Lipid metabolism</keyword>
<keyword evidence="11" id="KW-0511">Multifunctional enzyme</keyword>
<keyword evidence="8" id="KW-0576">Peroxisome</keyword>
<gene>
    <name evidence="15" type="ORF">V5F30_19325</name>
</gene>
<organism evidence="15 16">
    <name type="scientific">Xanthobacter aminoxidans</name>
    <dbReference type="NCBI Taxonomy" id="186280"/>
    <lineage>
        <taxon>Bacteria</taxon>
        <taxon>Pseudomonadati</taxon>
        <taxon>Pseudomonadota</taxon>
        <taxon>Alphaproteobacteria</taxon>
        <taxon>Hyphomicrobiales</taxon>
        <taxon>Xanthobacteraceae</taxon>
        <taxon>Xanthobacter</taxon>
    </lineage>
</organism>
<keyword evidence="9" id="KW-0413">Isomerase</keyword>
<keyword evidence="3" id="KW-0276">Fatty acid metabolism</keyword>
<evidence type="ECO:0000256" key="4">
    <source>
        <dbReference type="ARBA" id="ARBA00022963"/>
    </source>
</evidence>
<evidence type="ECO:0000256" key="8">
    <source>
        <dbReference type="ARBA" id="ARBA00023140"/>
    </source>
</evidence>
<comment type="pathway">
    <text evidence="2">Lipid metabolism; fatty acid beta-oxidation.</text>
</comment>
<evidence type="ECO:0000259" key="14">
    <source>
        <dbReference type="Pfam" id="PF02737"/>
    </source>
</evidence>
<dbReference type="Pfam" id="PF00725">
    <property type="entry name" value="3HCDH"/>
    <property type="match status" value="1"/>
</dbReference>
<dbReference type="Pfam" id="PF02737">
    <property type="entry name" value="3HCDH_N"/>
    <property type="match status" value="1"/>
</dbReference>
<dbReference type="PANTHER" id="PTHR23309">
    <property type="entry name" value="3-HYDROXYACYL-COA DEHYROGENASE"/>
    <property type="match status" value="1"/>
</dbReference>
<comment type="caution">
    <text evidence="15">The sequence shown here is derived from an EMBL/GenBank/DDBJ whole genome shotgun (WGS) entry which is preliminary data.</text>
</comment>
<evidence type="ECO:0000259" key="13">
    <source>
        <dbReference type="Pfam" id="PF00725"/>
    </source>
</evidence>
<dbReference type="Gene3D" id="3.90.226.10">
    <property type="entry name" value="2-enoyl-CoA Hydratase, Chain A, domain 1"/>
    <property type="match status" value="1"/>
</dbReference>
<dbReference type="InterPro" id="IPR001753">
    <property type="entry name" value="Enoyl-CoA_hydra/iso"/>
</dbReference>
<dbReference type="RefSeq" id="WP_394007401.1">
    <property type="nucleotide sequence ID" value="NZ_JBAFUR010000006.1"/>
</dbReference>
<comment type="catalytic activity">
    <reaction evidence="12">
        <text>a (3S)-3-hydroxyacyl-CoA + NAD(+) = a 3-oxoacyl-CoA + NADH + H(+)</text>
        <dbReference type="Rhea" id="RHEA:22432"/>
        <dbReference type="ChEBI" id="CHEBI:15378"/>
        <dbReference type="ChEBI" id="CHEBI:57318"/>
        <dbReference type="ChEBI" id="CHEBI:57540"/>
        <dbReference type="ChEBI" id="CHEBI:57945"/>
        <dbReference type="ChEBI" id="CHEBI:90726"/>
        <dbReference type="EC" id="1.1.1.35"/>
    </reaction>
</comment>
<evidence type="ECO:0000256" key="6">
    <source>
        <dbReference type="ARBA" id="ARBA00023027"/>
    </source>
</evidence>
<dbReference type="InterPro" id="IPR008927">
    <property type="entry name" value="6-PGluconate_DH-like_C_sf"/>
</dbReference>
<sequence>MPGPVHCVVEEGVALVTIDNPPVNVMSQAVRQGLVRALDAAEAAGVKRVVLTGAGKAFIAGADAREFAAAPQEPHLPDIIRRIEDFPVPVVAALNGTALGGGLEVALACRARIAAPGATLGLPEVTLGIVPGAGGTQRLPRLIGLGPALSLICEGRVIGAREAQDLGLVDAVADDPAAAAMSCPVPNRPATGALPAPPPDPDAVKAAREQAARRSAGQIARLKAIDLVDAATRLPFDEGLALERETFLALKASDQAAALRHVFFAERAAMAQGKGGGADIGSAVVVGGGTMGAGIAYALAGLGISVALVESDAAGVGRARANVARLYADAVKRGKTTAEAAEAEQAARFGFHEGYGALPPADIAIEAVFEDMEVKRQVFAALDAALPERTILATNTSYLDVNRVGEGLSHPERFLGLHFFSPAHVMKLLEVIRARTTSPQTLATALRLAARLKKIPVLAGVCDGFIGNRILTRYRQTCDIMLMEGTLPAQVDQALRGFGMAMGPYEVQDLSGLDIAYANRKRLGWRTKDGFRYIPIADRIVEETGRLGRKTGAGWYDYDGGTASPSPLIDRIVAEESARAGIARRTFSDEEIVTRAISSMIEEGFRILEEGIAARASDIDLVMVHGYAFPRWRGGPMHNAGRIGCAEIARRIEAFAAEDPLSWGVPALLREAAREALNPDDLGAAP</sequence>
<evidence type="ECO:0000256" key="10">
    <source>
        <dbReference type="ARBA" id="ARBA00023239"/>
    </source>
</evidence>
<dbReference type="SUPFAM" id="SSF51735">
    <property type="entry name" value="NAD(P)-binding Rossmann-fold domains"/>
    <property type="match status" value="1"/>
</dbReference>
<evidence type="ECO:0000256" key="5">
    <source>
        <dbReference type="ARBA" id="ARBA00023002"/>
    </source>
</evidence>
<dbReference type="InterPro" id="IPR029045">
    <property type="entry name" value="ClpP/crotonase-like_dom_sf"/>
</dbReference>
<dbReference type="SUPFAM" id="SSF52096">
    <property type="entry name" value="ClpP/crotonase"/>
    <property type="match status" value="1"/>
</dbReference>
<dbReference type="Gene3D" id="3.40.50.720">
    <property type="entry name" value="NAD(P)-binding Rossmann-like Domain"/>
    <property type="match status" value="1"/>
</dbReference>
<keyword evidence="4" id="KW-0442">Lipid degradation</keyword>
<keyword evidence="16" id="KW-1185">Reference proteome</keyword>
<keyword evidence="6" id="KW-0520">NAD</keyword>
<dbReference type="Gene3D" id="1.10.1040.50">
    <property type="match status" value="1"/>
</dbReference>
<name>A0ABW6ZKK9_9HYPH</name>
<evidence type="ECO:0000256" key="3">
    <source>
        <dbReference type="ARBA" id="ARBA00022832"/>
    </source>
</evidence>
<keyword evidence="5" id="KW-0560">Oxidoreductase</keyword>